<protein>
    <submittedName>
        <fullName evidence="1">Uncharacterized protein</fullName>
    </submittedName>
</protein>
<dbReference type="Proteomes" id="UP000076858">
    <property type="component" value="Unassembled WGS sequence"/>
</dbReference>
<organism evidence="1 2">
    <name type="scientific">Daphnia magna</name>
    <dbReference type="NCBI Taxonomy" id="35525"/>
    <lineage>
        <taxon>Eukaryota</taxon>
        <taxon>Metazoa</taxon>
        <taxon>Ecdysozoa</taxon>
        <taxon>Arthropoda</taxon>
        <taxon>Crustacea</taxon>
        <taxon>Branchiopoda</taxon>
        <taxon>Diplostraca</taxon>
        <taxon>Cladocera</taxon>
        <taxon>Anomopoda</taxon>
        <taxon>Daphniidae</taxon>
        <taxon>Daphnia</taxon>
    </lineage>
</organism>
<accession>A0A164LR20</accession>
<keyword evidence="2" id="KW-1185">Reference proteome</keyword>
<evidence type="ECO:0000313" key="2">
    <source>
        <dbReference type="Proteomes" id="UP000076858"/>
    </source>
</evidence>
<sequence length="123" mass="14109">MALEYKVVEVRGDEQDPRLHFPLTALRETVREVLQCGACVHPSKAISTRGENKSKTKTISSLKVVFNVAETNEFFLKWIIYIVQTIRDTPLLYKNLTSVYLYLSLGPSYFRPPIDGQSHHARK</sequence>
<name>A0A164LR20_9CRUS</name>
<dbReference type="EMBL" id="LRGB01003123">
    <property type="protein sequence ID" value="KZS04348.1"/>
    <property type="molecule type" value="Genomic_DNA"/>
</dbReference>
<gene>
    <name evidence="1" type="ORF">APZ42_032674</name>
</gene>
<dbReference type="AlphaFoldDB" id="A0A164LR20"/>
<reference evidence="1 2" key="1">
    <citation type="submission" date="2016-03" db="EMBL/GenBank/DDBJ databases">
        <title>EvidentialGene: Evidence-directed Construction of Genes on Genomes.</title>
        <authorList>
            <person name="Gilbert D.G."/>
            <person name="Choi J.-H."/>
            <person name="Mockaitis K."/>
            <person name="Colbourne J."/>
            <person name="Pfrender M."/>
        </authorList>
    </citation>
    <scope>NUCLEOTIDE SEQUENCE [LARGE SCALE GENOMIC DNA]</scope>
    <source>
        <strain evidence="1 2">Xinb3</strain>
        <tissue evidence="1">Complete organism</tissue>
    </source>
</reference>
<proteinExistence type="predicted"/>
<evidence type="ECO:0000313" key="1">
    <source>
        <dbReference type="EMBL" id="KZS04348.1"/>
    </source>
</evidence>
<comment type="caution">
    <text evidence="1">The sequence shown here is derived from an EMBL/GenBank/DDBJ whole genome shotgun (WGS) entry which is preliminary data.</text>
</comment>